<protein>
    <submittedName>
        <fullName evidence="2">Uncharacterized protein</fullName>
    </submittedName>
</protein>
<evidence type="ECO:0000256" key="1">
    <source>
        <dbReference type="SAM" id="MobiDB-lite"/>
    </source>
</evidence>
<evidence type="ECO:0000313" key="2">
    <source>
        <dbReference type="EMBL" id="KAH0601413.1"/>
    </source>
</evidence>
<proteinExistence type="predicted"/>
<name>A0A9P8SCA4_9HYPO</name>
<dbReference type="AlphaFoldDB" id="A0A9P8SCA4"/>
<feature type="compositionally biased region" description="Low complexity" evidence="1">
    <location>
        <begin position="44"/>
        <end position="67"/>
    </location>
</feature>
<dbReference type="EMBL" id="JACEFI010000001">
    <property type="protein sequence ID" value="KAH0601413.1"/>
    <property type="molecule type" value="Genomic_DNA"/>
</dbReference>
<organism evidence="2 3">
    <name type="scientific">Metarhizium humberi</name>
    <dbReference type="NCBI Taxonomy" id="2596975"/>
    <lineage>
        <taxon>Eukaryota</taxon>
        <taxon>Fungi</taxon>
        <taxon>Dikarya</taxon>
        <taxon>Ascomycota</taxon>
        <taxon>Pezizomycotina</taxon>
        <taxon>Sordariomycetes</taxon>
        <taxon>Hypocreomycetidae</taxon>
        <taxon>Hypocreales</taxon>
        <taxon>Clavicipitaceae</taxon>
        <taxon>Metarhizium</taxon>
    </lineage>
</organism>
<gene>
    <name evidence="2" type="ORF">MHUMG1_00287</name>
</gene>
<feature type="region of interest" description="Disordered" evidence="1">
    <location>
        <begin position="189"/>
        <end position="212"/>
    </location>
</feature>
<keyword evidence="3" id="KW-1185">Reference proteome</keyword>
<evidence type="ECO:0000313" key="3">
    <source>
        <dbReference type="Proteomes" id="UP000764110"/>
    </source>
</evidence>
<accession>A0A9P8SCA4</accession>
<reference evidence="2 3" key="1">
    <citation type="submission" date="2020-07" db="EMBL/GenBank/DDBJ databases">
        <title>Metarhizium humberi genome.</title>
        <authorList>
            <person name="Lysoe E."/>
        </authorList>
    </citation>
    <scope>NUCLEOTIDE SEQUENCE [LARGE SCALE GENOMIC DNA]</scope>
    <source>
        <strain evidence="2 3">ESALQ1638</strain>
    </source>
</reference>
<dbReference type="Proteomes" id="UP000764110">
    <property type="component" value="Unassembled WGS sequence"/>
</dbReference>
<feature type="region of interest" description="Disordered" evidence="1">
    <location>
        <begin position="44"/>
        <end position="72"/>
    </location>
</feature>
<comment type="caution">
    <text evidence="2">The sequence shown here is derived from an EMBL/GenBank/DDBJ whole genome shotgun (WGS) entry which is preliminary data.</text>
</comment>
<sequence length="212" mass="20505">MTVALNVAQLQFGGAIYILVAPLPVLRVAGRPGAGLLGAAQDPAGAQAADGAGDTQRGAGLAAQPGHGARGAGGAGLVRVVGWARARAGAGGAGGARAPVGGGARARHGALRGRARGALLLRAPAVPRALALPARPQGPPPLHGARGLCLAVRAPRGAPAGECAAGGAAADVAARARRDHVGVCGVPARRDGDGAQRLRFPARAGEEARPAS</sequence>